<protein>
    <submittedName>
        <fullName evidence="2">Ferredoxin</fullName>
    </submittedName>
</protein>
<evidence type="ECO:0000313" key="3">
    <source>
        <dbReference type="Proteomes" id="UP000199236"/>
    </source>
</evidence>
<dbReference type="AlphaFoldDB" id="A0A1I5LMY7"/>
<keyword evidence="3" id="KW-1185">Reference proteome</keyword>
<proteinExistence type="predicted"/>
<dbReference type="InterPro" id="IPR017896">
    <property type="entry name" value="4Fe4S_Fe-S-bd"/>
</dbReference>
<dbReference type="Proteomes" id="UP000199236">
    <property type="component" value="Unassembled WGS sequence"/>
</dbReference>
<evidence type="ECO:0000259" key="1">
    <source>
        <dbReference type="PROSITE" id="PS51379"/>
    </source>
</evidence>
<gene>
    <name evidence="2" type="ORF">SAMN04488056_11759</name>
</gene>
<feature type="domain" description="4Fe-4S ferredoxin-type" evidence="1">
    <location>
        <begin position="136"/>
        <end position="167"/>
    </location>
</feature>
<organism evidence="2 3">
    <name type="scientific">Cohaesibacter marisflavi</name>
    <dbReference type="NCBI Taxonomy" id="655353"/>
    <lineage>
        <taxon>Bacteria</taxon>
        <taxon>Pseudomonadati</taxon>
        <taxon>Pseudomonadota</taxon>
        <taxon>Alphaproteobacteria</taxon>
        <taxon>Hyphomicrobiales</taxon>
        <taxon>Cohaesibacteraceae</taxon>
    </lineage>
</organism>
<dbReference type="PROSITE" id="PS51379">
    <property type="entry name" value="4FE4S_FER_2"/>
    <property type="match status" value="1"/>
</dbReference>
<reference evidence="2 3" key="1">
    <citation type="submission" date="2016-10" db="EMBL/GenBank/DDBJ databases">
        <authorList>
            <person name="de Groot N.N."/>
        </authorList>
    </citation>
    <scope>NUCLEOTIDE SEQUENCE [LARGE SCALE GENOMIC DNA]</scope>
    <source>
        <strain evidence="2 3">CGMCC 1.9157</strain>
    </source>
</reference>
<dbReference type="EMBL" id="FOVR01000017">
    <property type="protein sequence ID" value="SFO98714.1"/>
    <property type="molecule type" value="Genomic_DNA"/>
</dbReference>
<name>A0A1I5LMY7_9HYPH</name>
<dbReference type="STRING" id="655353.SAMN04488056_11759"/>
<sequence length="223" mass="24768">MQQLRDELDQCGFFLRGGFHPAPADDVPPLPDGQSTRTILLIGSVGPHMWRAFQKDRRASPDPLDDWTARKLAAMAKQIGAHAVFPFDRPYYPFQRWVKKAGNCFQSPLRIEIHPVYGLWHATRGALLFSERLALPKAEKAQHPCKACVGTPCLHVCPVGAFSAKGLDIALCATHLAGPDSEDCMTNGCLARRACPVGRDYQLLPEQAAFHMQALRKYHAEII</sequence>
<evidence type="ECO:0000313" key="2">
    <source>
        <dbReference type="EMBL" id="SFO98714.1"/>
    </source>
</evidence>
<accession>A0A1I5LMY7</accession>